<evidence type="ECO:0000256" key="2">
    <source>
        <dbReference type="ARBA" id="ARBA00023002"/>
    </source>
</evidence>
<dbReference type="PRINTS" id="PR00081">
    <property type="entry name" value="GDHRDH"/>
</dbReference>
<dbReference type="GO" id="GO:0016020">
    <property type="term" value="C:membrane"/>
    <property type="evidence" value="ECO:0007669"/>
    <property type="project" value="TreeGrafter"/>
</dbReference>
<dbReference type="SUPFAM" id="SSF51735">
    <property type="entry name" value="NAD(P)-binding Rossmann-fold domains"/>
    <property type="match status" value="1"/>
</dbReference>
<dbReference type="PRINTS" id="PR00080">
    <property type="entry name" value="SDRFAMILY"/>
</dbReference>
<dbReference type="PANTHER" id="PTHR44196">
    <property type="entry name" value="DEHYDROGENASE/REDUCTASE SDR FAMILY MEMBER 7B"/>
    <property type="match status" value="1"/>
</dbReference>
<dbReference type="EMBL" id="CAJHUC010000591">
    <property type="protein sequence ID" value="CAD7697013.1"/>
    <property type="molecule type" value="Genomic_DNA"/>
</dbReference>
<organism evidence="4 5">
    <name type="scientific">Ostreobium quekettii</name>
    <dbReference type="NCBI Taxonomy" id="121088"/>
    <lineage>
        <taxon>Eukaryota</taxon>
        <taxon>Viridiplantae</taxon>
        <taxon>Chlorophyta</taxon>
        <taxon>core chlorophytes</taxon>
        <taxon>Ulvophyceae</taxon>
        <taxon>TCBD clade</taxon>
        <taxon>Bryopsidales</taxon>
        <taxon>Ostreobineae</taxon>
        <taxon>Ostreobiaceae</taxon>
        <taxon>Ostreobium</taxon>
    </lineage>
</organism>
<evidence type="ECO:0000313" key="4">
    <source>
        <dbReference type="EMBL" id="CAD7697013.1"/>
    </source>
</evidence>
<dbReference type="AlphaFoldDB" id="A0A8S1ITN7"/>
<name>A0A8S1ITN7_9CHLO</name>
<dbReference type="InterPro" id="IPR036291">
    <property type="entry name" value="NAD(P)-bd_dom_sf"/>
</dbReference>
<sequence>MLRGKWCLVTGGNRGIGMTVAVAFAKEGASLMLVARDEPALASAAQACTEAGAGEVVTRAADLGDPGEIDALGEEALAKCGTVDVLVNNAAYTVPASSPLEGDPNDFDKMIAINLSAPIRLTRLLAPKMAEKRDGVIINVASVYGHVPSAMWGVYSATKHGLKGWSHSCAATLRPKNVKVVCVHPGCVYTDMARKMVEKDPSLAETIEGRLMAPEDVAEACMLAFRTSARCCPTDITLLEAPPVQPHYT</sequence>
<evidence type="ECO:0000256" key="3">
    <source>
        <dbReference type="RuleBase" id="RU000363"/>
    </source>
</evidence>
<evidence type="ECO:0000313" key="5">
    <source>
        <dbReference type="Proteomes" id="UP000708148"/>
    </source>
</evidence>
<comment type="caution">
    <text evidence="4">The sequence shown here is derived from an EMBL/GenBank/DDBJ whole genome shotgun (WGS) entry which is preliminary data.</text>
</comment>
<dbReference type="Gene3D" id="3.40.50.720">
    <property type="entry name" value="NAD(P)-binding Rossmann-like Domain"/>
    <property type="match status" value="1"/>
</dbReference>
<dbReference type="Proteomes" id="UP000708148">
    <property type="component" value="Unassembled WGS sequence"/>
</dbReference>
<dbReference type="GO" id="GO:0016491">
    <property type="term" value="F:oxidoreductase activity"/>
    <property type="evidence" value="ECO:0007669"/>
    <property type="project" value="UniProtKB-KW"/>
</dbReference>
<keyword evidence="5" id="KW-1185">Reference proteome</keyword>
<gene>
    <name evidence="4" type="ORF">OSTQU699_LOCUS2374</name>
</gene>
<dbReference type="CDD" id="cd05233">
    <property type="entry name" value="SDR_c"/>
    <property type="match status" value="1"/>
</dbReference>
<dbReference type="FunFam" id="3.40.50.720:FF:000084">
    <property type="entry name" value="Short-chain dehydrogenase reductase"/>
    <property type="match status" value="1"/>
</dbReference>
<comment type="similarity">
    <text evidence="1 3">Belongs to the short-chain dehydrogenases/reductases (SDR) family.</text>
</comment>
<reference evidence="4" key="1">
    <citation type="submission" date="2020-12" db="EMBL/GenBank/DDBJ databases">
        <authorList>
            <person name="Iha C."/>
        </authorList>
    </citation>
    <scope>NUCLEOTIDE SEQUENCE</scope>
</reference>
<dbReference type="PANTHER" id="PTHR44196:SF1">
    <property type="entry name" value="DEHYDROGENASE_REDUCTASE SDR FAMILY MEMBER 7B"/>
    <property type="match status" value="1"/>
</dbReference>
<evidence type="ECO:0000256" key="1">
    <source>
        <dbReference type="ARBA" id="ARBA00006484"/>
    </source>
</evidence>
<keyword evidence="2" id="KW-0560">Oxidoreductase</keyword>
<protein>
    <submittedName>
        <fullName evidence="4">Uncharacterized protein</fullName>
    </submittedName>
</protein>
<proteinExistence type="inferred from homology"/>
<accession>A0A8S1ITN7</accession>
<dbReference type="OrthoDB" id="505500at2759"/>
<dbReference type="InterPro" id="IPR002347">
    <property type="entry name" value="SDR_fam"/>
</dbReference>
<dbReference type="Pfam" id="PF00106">
    <property type="entry name" value="adh_short"/>
    <property type="match status" value="1"/>
</dbReference>